<dbReference type="OrthoDB" id="5239180at2759"/>
<dbReference type="AlphaFoldDB" id="A0A9W8YUK0"/>
<sequence>MPRFTSRIPDPRPSRAHPEHRKLRKEMEKEHGYGWVPPMILALLGVTLAFDVTKDVEKHEQRHKQEEEDQEKQKRRRRERDLRSGSRRHRHRDSEDEEGDRFDDDEDDYNSRDGDRNRRRRGSRRGEQRQHQRWSVPDDIDIRNDYEGLGGGREAGMEHAESLERGEVVDYDKLDGGLDRADQLEKGEAGVDDRDYYQGRSRRSIAYDEFDDGRQYRRRRYEEAPDYEYLDYSRGRRVLDERRSRPRPRRRSSDW</sequence>
<accession>A0A9W8YUK0</accession>
<feature type="region of interest" description="Disordered" evidence="1">
    <location>
        <begin position="56"/>
        <end position="168"/>
    </location>
</feature>
<organism evidence="2 3">
    <name type="scientific">Gnomoniopsis smithogilvyi</name>
    <dbReference type="NCBI Taxonomy" id="1191159"/>
    <lineage>
        <taxon>Eukaryota</taxon>
        <taxon>Fungi</taxon>
        <taxon>Dikarya</taxon>
        <taxon>Ascomycota</taxon>
        <taxon>Pezizomycotina</taxon>
        <taxon>Sordariomycetes</taxon>
        <taxon>Sordariomycetidae</taxon>
        <taxon>Diaporthales</taxon>
        <taxon>Gnomoniaceae</taxon>
        <taxon>Gnomoniopsis</taxon>
    </lineage>
</organism>
<proteinExistence type="predicted"/>
<protein>
    <submittedName>
        <fullName evidence="2">Uncharacterized protein</fullName>
    </submittedName>
</protein>
<evidence type="ECO:0000313" key="2">
    <source>
        <dbReference type="EMBL" id="KAJ4390762.1"/>
    </source>
</evidence>
<feature type="compositionally biased region" description="Basic and acidic residues" evidence="1">
    <location>
        <begin position="155"/>
        <end position="168"/>
    </location>
</feature>
<gene>
    <name evidence="2" type="ORF">N0V93_004360</name>
</gene>
<name>A0A9W8YUK0_9PEZI</name>
<feature type="compositionally biased region" description="Acidic residues" evidence="1">
    <location>
        <begin position="95"/>
        <end position="108"/>
    </location>
</feature>
<reference evidence="2" key="1">
    <citation type="submission" date="2022-10" db="EMBL/GenBank/DDBJ databases">
        <title>Tapping the CABI collections for fungal endophytes: first genome assemblies for Collariella, Neodidymelliopsis, Ascochyta clinopodiicola, Didymella pomorum, Didymosphaeria variabile, Neocosmospora piperis and Neocucurbitaria cava.</title>
        <authorList>
            <person name="Hill R."/>
        </authorList>
    </citation>
    <scope>NUCLEOTIDE SEQUENCE</scope>
    <source>
        <strain evidence="2">IMI 355082</strain>
    </source>
</reference>
<dbReference type="EMBL" id="JAPEVB010000003">
    <property type="protein sequence ID" value="KAJ4390762.1"/>
    <property type="molecule type" value="Genomic_DNA"/>
</dbReference>
<feature type="region of interest" description="Disordered" evidence="1">
    <location>
        <begin position="1"/>
        <end position="34"/>
    </location>
</feature>
<evidence type="ECO:0000256" key="1">
    <source>
        <dbReference type="SAM" id="MobiDB-lite"/>
    </source>
</evidence>
<dbReference type="Proteomes" id="UP001140453">
    <property type="component" value="Unassembled WGS sequence"/>
</dbReference>
<feature type="compositionally biased region" description="Basic and acidic residues" evidence="1">
    <location>
        <begin position="56"/>
        <end position="66"/>
    </location>
</feature>
<comment type="caution">
    <text evidence="2">The sequence shown here is derived from an EMBL/GenBank/DDBJ whole genome shotgun (WGS) entry which is preliminary data.</text>
</comment>
<evidence type="ECO:0000313" key="3">
    <source>
        <dbReference type="Proteomes" id="UP001140453"/>
    </source>
</evidence>
<keyword evidence="3" id="KW-1185">Reference proteome</keyword>